<keyword evidence="3" id="KW-1185">Reference proteome</keyword>
<dbReference type="EMBL" id="JAUDFV010000133">
    <property type="protein sequence ID" value="KAL2726910.1"/>
    <property type="molecule type" value="Genomic_DNA"/>
</dbReference>
<comment type="caution">
    <text evidence="2">The sequence shown here is derived from an EMBL/GenBank/DDBJ whole genome shotgun (WGS) entry which is preliminary data.</text>
</comment>
<sequence length="230" mass="25292">MGKRIHPSRGKTFGLTWTAGGVLASGELDVRRTTNDRPETTTLRVETEARCASRLDLTLRLPSGFIDFDVVVDDDDEDDDGDDDDIDEDEKDDRRDSQRGIAIFSHEYPEDDASARQPTGIPTSRRETFRDANPDKEGFRSPLKVERTGPSRSLRTAGCCGGNFRLSQTRSKVVATLDLASPNEACNAIKGNLITRCYPNAPNANIRDVSTYKGSASSPHQQSATSIRLT</sequence>
<gene>
    <name evidence="2" type="ORF">V1478_007188</name>
</gene>
<evidence type="ECO:0000313" key="2">
    <source>
        <dbReference type="EMBL" id="KAL2726910.1"/>
    </source>
</evidence>
<evidence type="ECO:0000256" key="1">
    <source>
        <dbReference type="SAM" id="MobiDB-lite"/>
    </source>
</evidence>
<dbReference type="Proteomes" id="UP001607302">
    <property type="component" value="Unassembled WGS sequence"/>
</dbReference>
<dbReference type="AlphaFoldDB" id="A0ABD2B2I7"/>
<feature type="compositionally biased region" description="Polar residues" evidence="1">
    <location>
        <begin position="212"/>
        <end position="230"/>
    </location>
</feature>
<feature type="region of interest" description="Disordered" evidence="1">
    <location>
        <begin position="71"/>
        <end position="154"/>
    </location>
</feature>
<feature type="non-terminal residue" evidence="2">
    <location>
        <position position="230"/>
    </location>
</feature>
<organism evidence="2 3">
    <name type="scientific">Vespula squamosa</name>
    <name type="common">Southern yellow jacket</name>
    <name type="synonym">Wasp</name>
    <dbReference type="NCBI Taxonomy" id="30214"/>
    <lineage>
        <taxon>Eukaryota</taxon>
        <taxon>Metazoa</taxon>
        <taxon>Ecdysozoa</taxon>
        <taxon>Arthropoda</taxon>
        <taxon>Hexapoda</taxon>
        <taxon>Insecta</taxon>
        <taxon>Pterygota</taxon>
        <taxon>Neoptera</taxon>
        <taxon>Endopterygota</taxon>
        <taxon>Hymenoptera</taxon>
        <taxon>Apocrita</taxon>
        <taxon>Aculeata</taxon>
        <taxon>Vespoidea</taxon>
        <taxon>Vespidae</taxon>
        <taxon>Vespinae</taxon>
        <taxon>Vespula</taxon>
    </lineage>
</organism>
<reference evidence="2 3" key="1">
    <citation type="journal article" date="2024" name="Ann. Entomol. Soc. Am.">
        <title>Genomic analyses of the southern and eastern yellowjacket wasps (Hymenoptera: Vespidae) reveal evolutionary signatures of social life.</title>
        <authorList>
            <person name="Catto M.A."/>
            <person name="Caine P.B."/>
            <person name="Orr S.E."/>
            <person name="Hunt B.G."/>
            <person name="Goodisman M.A.D."/>
        </authorList>
    </citation>
    <scope>NUCLEOTIDE SEQUENCE [LARGE SCALE GENOMIC DNA]</scope>
    <source>
        <strain evidence="2">233</strain>
        <tissue evidence="2">Head and thorax</tissue>
    </source>
</reference>
<name>A0ABD2B2I7_VESSQ</name>
<accession>A0ABD2B2I7</accession>
<evidence type="ECO:0000313" key="3">
    <source>
        <dbReference type="Proteomes" id="UP001607302"/>
    </source>
</evidence>
<feature type="region of interest" description="Disordered" evidence="1">
    <location>
        <begin position="209"/>
        <end position="230"/>
    </location>
</feature>
<feature type="compositionally biased region" description="Basic and acidic residues" evidence="1">
    <location>
        <begin position="124"/>
        <end position="149"/>
    </location>
</feature>
<proteinExistence type="predicted"/>
<feature type="compositionally biased region" description="Acidic residues" evidence="1">
    <location>
        <begin position="71"/>
        <end position="91"/>
    </location>
</feature>
<protein>
    <submittedName>
        <fullName evidence="2">Uncharacterized protein</fullName>
    </submittedName>
</protein>